<evidence type="ECO:0000313" key="5">
    <source>
        <dbReference type="Proteomes" id="UP000007490"/>
    </source>
</evidence>
<feature type="domain" description="DUF11" evidence="3">
    <location>
        <begin position="58"/>
        <end position="164"/>
    </location>
</feature>
<dbReference type="EMBL" id="CP002551">
    <property type="protein sequence ID" value="ADZ09843.1"/>
    <property type="molecule type" value="Genomic_DNA"/>
</dbReference>
<dbReference type="InterPro" id="IPR047589">
    <property type="entry name" value="DUF11_rpt"/>
</dbReference>
<evidence type="ECO:0000256" key="1">
    <source>
        <dbReference type="SAM" id="MobiDB-lite"/>
    </source>
</evidence>
<accession>F0T992</accession>
<proteinExistence type="predicted"/>
<dbReference type="eggNOG" id="arCOG07611">
    <property type="taxonomic scope" value="Archaea"/>
</dbReference>
<reference evidence="4 5" key="2">
    <citation type="journal article" date="2014" name="Int. J. Syst. Evol. Microbiol.">
        <title>Methanobacterium paludis sp. nov. and a novel strain of Methanobacterium lacus isolated from northern peatlands.</title>
        <authorList>
            <person name="Cadillo-Quiroz H."/>
            <person name="Brauer S.L."/>
            <person name="Goodson N."/>
            <person name="Yavitt J.B."/>
            <person name="Zinder S.H."/>
        </authorList>
    </citation>
    <scope>NUCLEOTIDE SEQUENCE [LARGE SCALE GENOMIC DNA]</scope>
    <source>
        <strain evidence="4 5">AL-21</strain>
    </source>
</reference>
<keyword evidence="5" id="KW-1185">Reference proteome</keyword>
<dbReference type="PANTHER" id="PTHR34819:SF3">
    <property type="entry name" value="CELL SURFACE PROTEIN"/>
    <property type="match status" value="1"/>
</dbReference>
<feature type="domain" description="DUF11" evidence="3">
    <location>
        <begin position="175"/>
        <end position="281"/>
    </location>
</feature>
<keyword evidence="2" id="KW-0812">Transmembrane</keyword>
<evidence type="ECO:0000256" key="2">
    <source>
        <dbReference type="SAM" id="Phobius"/>
    </source>
</evidence>
<feature type="compositionally biased region" description="Low complexity" evidence="1">
    <location>
        <begin position="501"/>
        <end position="520"/>
    </location>
</feature>
<dbReference type="GeneID" id="10278073"/>
<keyword evidence="2" id="KW-1133">Transmembrane helix</keyword>
<sequence>MDHRKPKNGQTAVLNIIAQITKTNTNITNTATLNQTNYNPNPQNQANNTITIEKESQLNIKKTVNNTKPHLNNKIIYTITVTNNGPDDTTNVFVTDILPQGLKFISTNGNYNPQTGIWTIGNLKNGQTAVLNIIAQITKTNTNITNTATLNQTNYNPNPQNQANNTINIEKESQLTIKKTVNNTKPHLNNKITYTITVTNNGPDDTTNVFVTDILPQGLKFISTNGNYNPQTGIWTIGNLQNGQTAVLNIIAQITKTNTNITNTATLNQTNYNPNPQNQANNTITIEKESQLNIKKTVNNTKPHLNNKIIYTITVTNNGPDDTTNVFVTDILPQGLKFISTNGNYNPQTGIWTIGNLKNGQTAVLNIIAQITKTNTNITNTATLNQTNYNPNPQNQANNTITIEKESVLAIKIAVNNSKPKLNDKITYTITVTNNGPDNTTNVTVTDILPQGLKFISTNGNYNPQTGIWTIGNLQNGQTTVLNIIAQITKTNTNITNTATLNQTNYNPNPQNQANNTITIENKSDPADPGSNSEGKTIPMQHTGVPIGGLVLAILVVIAGFMVPRSK</sequence>
<dbReference type="HOGENOM" id="CLU_592532_0_0_2"/>
<dbReference type="AlphaFoldDB" id="F0T992"/>
<dbReference type="RefSeq" id="WP_013645194.1">
    <property type="nucleotide sequence ID" value="NC_015216.1"/>
</dbReference>
<dbReference type="PANTHER" id="PTHR34819">
    <property type="entry name" value="LARGE CYSTEINE-RICH PERIPLASMIC PROTEIN OMCB"/>
    <property type="match status" value="1"/>
</dbReference>
<evidence type="ECO:0000313" key="4">
    <source>
        <dbReference type="EMBL" id="ADZ09843.1"/>
    </source>
</evidence>
<feature type="domain" description="DUF11" evidence="3">
    <location>
        <begin position="292"/>
        <end position="398"/>
    </location>
</feature>
<dbReference type="InterPro" id="IPR051172">
    <property type="entry name" value="Chlamydia_OmcB"/>
</dbReference>
<dbReference type="InterPro" id="IPR001434">
    <property type="entry name" value="OmcB-like_DUF11"/>
</dbReference>
<dbReference type="Proteomes" id="UP000007490">
    <property type="component" value="Chromosome"/>
</dbReference>
<dbReference type="Gene3D" id="2.60.40.3080">
    <property type="match status" value="4"/>
</dbReference>
<dbReference type="KEGG" id="mel:Metbo_1616"/>
<organism evidence="4 5">
    <name type="scientific">Methanobacterium lacus (strain AL-21)</name>
    <dbReference type="NCBI Taxonomy" id="877455"/>
    <lineage>
        <taxon>Archaea</taxon>
        <taxon>Methanobacteriati</taxon>
        <taxon>Methanobacteriota</taxon>
        <taxon>Methanomada group</taxon>
        <taxon>Methanobacteria</taxon>
        <taxon>Methanobacteriales</taxon>
        <taxon>Methanobacteriaceae</taxon>
        <taxon>Methanobacterium</taxon>
    </lineage>
</organism>
<feature type="region of interest" description="Disordered" evidence="1">
    <location>
        <begin position="501"/>
        <end position="539"/>
    </location>
</feature>
<dbReference type="Pfam" id="PF01345">
    <property type="entry name" value="DUF11"/>
    <property type="match status" value="4"/>
</dbReference>
<reference evidence="5" key="1">
    <citation type="submission" date="2011-02" db="EMBL/GenBank/DDBJ databases">
        <title>Complete sequence of Methanobacterium sp. AL-21.</title>
        <authorList>
            <consortium name="US DOE Joint Genome Institute"/>
            <person name="Lucas S."/>
            <person name="Copeland A."/>
            <person name="Lapidus A."/>
            <person name="Cheng J.-F."/>
            <person name="Goodwin L."/>
            <person name="Pitluck S."/>
            <person name="Chertkov O."/>
            <person name="Detter J.C."/>
            <person name="Han C."/>
            <person name="Tapia R."/>
            <person name="Land M."/>
            <person name="Hauser L."/>
            <person name="Kyrpides N."/>
            <person name="Ivanova N."/>
            <person name="Mikhailova N."/>
            <person name="Pagani I."/>
            <person name="Cadillo-Quiroz H."/>
            <person name="Imachi H."/>
            <person name="Zinder S."/>
            <person name="Liu W."/>
            <person name="Woyke T."/>
        </authorList>
    </citation>
    <scope>NUCLEOTIDE SEQUENCE [LARGE SCALE GENOMIC DNA]</scope>
    <source>
        <strain evidence="5">AL-21</strain>
    </source>
</reference>
<gene>
    <name evidence="4" type="ordered locus">Metbo_1616</name>
</gene>
<feature type="domain" description="DUF11" evidence="3">
    <location>
        <begin position="409"/>
        <end position="515"/>
    </location>
</feature>
<dbReference type="NCBIfam" id="TIGR01451">
    <property type="entry name" value="B_ant_repeat"/>
    <property type="match status" value="4"/>
</dbReference>
<protein>
    <submittedName>
        <fullName evidence="4">Conserved repeat domain protein</fullName>
    </submittedName>
</protein>
<keyword evidence="2" id="KW-0472">Membrane</keyword>
<evidence type="ECO:0000259" key="3">
    <source>
        <dbReference type="Pfam" id="PF01345"/>
    </source>
</evidence>
<feature type="transmembrane region" description="Helical" evidence="2">
    <location>
        <begin position="544"/>
        <end position="563"/>
    </location>
</feature>
<dbReference type="OrthoDB" id="71529at2157"/>
<name>F0T992_METLA</name>